<keyword evidence="2" id="KW-0560">Oxidoreductase</keyword>
<dbReference type="GO" id="GO:0009423">
    <property type="term" value="P:chorismate biosynthetic process"/>
    <property type="evidence" value="ECO:0007669"/>
    <property type="project" value="TreeGrafter"/>
</dbReference>
<dbReference type="GO" id="GO:0004764">
    <property type="term" value="F:shikimate 3-dehydrogenase (NADP+) activity"/>
    <property type="evidence" value="ECO:0007669"/>
    <property type="project" value="UniProtKB-EC"/>
</dbReference>
<name>A0A3B0U9A8_9ZZZZ</name>
<evidence type="ECO:0000313" key="2">
    <source>
        <dbReference type="EMBL" id="VAW26998.1"/>
    </source>
</evidence>
<reference evidence="2" key="1">
    <citation type="submission" date="2018-06" db="EMBL/GenBank/DDBJ databases">
        <authorList>
            <person name="Zhirakovskaya E."/>
        </authorList>
    </citation>
    <scope>NUCLEOTIDE SEQUENCE</scope>
</reference>
<dbReference type="PANTHER" id="PTHR21089">
    <property type="entry name" value="SHIKIMATE DEHYDROGENASE"/>
    <property type="match status" value="1"/>
</dbReference>
<evidence type="ECO:0000259" key="1">
    <source>
        <dbReference type="Pfam" id="PF08501"/>
    </source>
</evidence>
<dbReference type="GO" id="GO:0019632">
    <property type="term" value="P:shikimate metabolic process"/>
    <property type="evidence" value="ECO:0007669"/>
    <property type="project" value="TreeGrafter"/>
</dbReference>
<feature type="domain" description="Shikimate dehydrogenase substrate binding N-terminal" evidence="1">
    <location>
        <begin position="7"/>
        <end position="87"/>
    </location>
</feature>
<dbReference type="CDD" id="cd01065">
    <property type="entry name" value="NAD_bind_Shikimate_DH"/>
    <property type="match status" value="1"/>
</dbReference>
<dbReference type="InterPro" id="IPR013708">
    <property type="entry name" value="Shikimate_DH-bd_N"/>
</dbReference>
<dbReference type="PANTHER" id="PTHR21089:SF1">
    <property type="entry name" value="BIFUNCTIONAL 3-DEHYDROQUINATE DEHYDRATASE_SHIKIMATE DEHYDROGENASE, CHLOROPLASTIC"/>
    <property type="match status" value="1"/>
</dbReference>
<dbReference type="InterPro" id="IPR022893">
    <property type="entry name" value="Shikimate_DH_fam"/>
</dbReference>
<dbReference type="Pfam" id="PF08501">
    <property type="entry name" value="Shikimate_dh_N"/>
    <property type="match status" value="1"/>
</dbReference>
<dbReference type="InterPro" id="IPR046346">
    <property type="entry name" value="Aminoacid_DH-like_N_sf"/>
</dbReference>
<dbReference type="AlphaFoldDB" id="A0A3B0U9A8"/>
<dbReference type="Gene3D" id="3.40.50.720">
    <property type="entry name" value="NAD(P)-binding Rossmann-like Domain"/>
    <property type="match status" value="1"/>
</dbReference>
<gene>
    <name evidence="2" type="ORF">MNBD_BACTEROID06-1720</name>
</gene>
<dbReference type="Gene3D" id="3.40.50.10860">
    <property type="entry name" value="Leucine Dehydrogenase, chain A, domain 1"/>
    <property type="match status" value="1"/>
</dbReference>
<sequence length="244" mass="27460">MNSHYGLIGYPLGHSFSKKYFENRFKTSNSKDTYNLFEITSANLVTEVIKNNNLKGLNVTIPHKQEVIPFLDKLDRSAQLVGAVNVIKNNNGELTGFNTDYPAFRLSLKKWLEHTNLKALVLGTGGASKAVIAALNDLKIQHQLVSRISSTNVITYKELADNHNWLKTHRLIINTSPVGMYPNIELSPTLPYNLLTQNHYLYDLVYNPEETAFMQNGLANGAKAKNGLEMLQLQAELAWDIWNA</sequence>
<dbReference type="EMBL" id="UOES01000170">
    <property type="protein sequence ID" value="VAW26998.1"/>
    <property type="molecule type" value="Genomic_DNA"/>
</dbReference>
<dbReference type="EC" id="1.1.1.25" evidence="2"/>
<accession>A0A3B0U9A8</accession>
<proteinExistence type="predicted"/>
<dbReference type="SUPFAM" id="SSF53223">
    <property type="entry name" value="Aminoacid dehydrogenase-like, N-terminal domain"/>
    <property type="match status" value="1"/>
</dbReference>
<organism evidence="2">
    <name type="scientific">hydrothermal vent metagenome</name>
    <dbReference type="NCBI Taxonomy" id="652676"/>
    <lineage>
        <taxon>unclassified sequences</taxon>
        <taxon>metagenomes</taxon>
        <taxon>ecological metagenomes</taxon>
    </lineage>
</organism>
<dbReference type="GO" id="GO:0005829">
    <property type="term" value="C:cytosol"/>
    <property type="evidence" value="ECO:0007669"/>
    <property type="project" value="TreeGrafter"/>
</dbReference>
<dbReference type="SUPFAM" id="SSF51735">
    <property type="entry name" value="NAD(P)-binding Rossmann-fold domains"/>
    <property type="match status" value="1"/>
</dbReference>
<dbReference type="InterPro" id="IPR036291">
    <property type="entry name" value="NAD(P)-bd_dom_sf"/>
</dbReference>
<protein>
    <submittedName>
        <fullName evidence="2">Shikimate 5-dehydrogenase I alpha</fullName>
        <ecNumber evidence="2">1.1.1.25</ecNumber>
    </submittedName>
</protein>
<dbReference type="GO" id="GO:0050661">
    <property type="term" value="F:NADP binding"/>
    <property type="evidence" value="ECO:0007669"/>
    <property type="project" value="TreeGrafter"/>
</dbReference>